<dbReference type="GO" id="GO:0016853">
    <property type="term" value="F:isomerase activity"/>
    <property type="evidence" value="ECO:0007669"/>
    <property type="project" value="UniProtKB-KW"/>
</dbReference>
<evidence type="ECO:0000313" key="5">
    <source>
        <dbReference type="EMBL" id="SDU90474.1"/>
    </source>
</evidence>
<dbReference type="EMBL" id="LT629799">
    <property type="protein sequence ID" value="SDU90474.1"/>
    <property type="molecule type" value="Genomic_DNA"/>
</dbReference>
<dbReference type="InterPro" id="IPR026040">
    <property type="entry name" value="HyI-like"/>
</dbReference>
<keyword evidence="5" id="KW-0670">Pyruvate</keyword>
<dbReference type="InterPro" id="IPR050417">
    <property type="entry name" value="Sugar_Epim/Isomerase"/>
</dbReference>
<evidence type="ECO:0000256" key="3">
    <source>
        <dbReference type="PIRSR" id="PIRSR006241-50"/>
    </source>
</evidence>
<evidence type="ECO:0000259" key="4">
    <source>
        <dbReference type="Pfam" id="PF01261"/>
    </source>
</evidence>
<reference evidence="6" key="1">
    <citation type="submission" date="2016-10" db="EMBL/GenBank/DDBJ databases">
        <authorList>
            <person name="Varghese N."/>
            <person name="Submissions S."/>
        </authorList>
    </citation>
    <scope>NUCLEOTIDE SEQUENCE [LARGE SCALE GENOMIC DNA]</scope>
    <source>
        <strain evidence="6">DSM 21743</strain>
    </source>
</reference>
<evidence type="ECO:0000313" key="6">
    <source>
        <dbReference type="Proteomes" id="UP000198825"/>
    </source>
</evidence>
<evidence type="ECO:0000256" key="1">
    <source>
        <dbReference type="ARBA" id="ARBA00023235"/>
    </source>
</evidence>
<feature type="domain" description="Xylose isomerase-like TIM barrel" evidence="4">
    <location>
        <begin position="36"/>
        <end position="260"/>
    </location>
</feature>
<protein>
    <submittedName>
        <fullName evidence="5">Hydroxypyruvate isomerase</fullName>
    </submittedName>
</protein>
<dbReference type="Gene3D" id="3.20.20.150">
    <property type="entry name" value="Divalent-metal-dependent TIM barrel enzymes"/>
    <property type="match status" value="1"/>
</dbReference>
<dbReference type="SUPFAM" id="SSF51658">
    <property type="entry name" value="Xylose isomerase-like"/>
    <property type="match status" value="1"/>
</dbReference>
<keyword evidence="1 2" id="KW-0413">Isomerase</keyword>
<dbReference type="RefSeq" id="WP_231918510.1">
    <property type="nucleotide sequence ID" value="NZ_LT629799.1"/>
</dbReference>
<organism evidence="5 6">
    <name type="scientific">Microlunatus sagamiharensis</name>
    <dbReference type="NCBI Taxonomy" id="546874"/>
    <lineage>
        <taxon>Bacteria</taxon>
        <taxon>Bacillati</taxon>
        <taxon>Actinomycetota</taxon>
        <taxon>Actinomycetes</taxon>
        <taxon>Propionibacteriales</taxon>
        <taxon>Propionibacteriaceae</taxon>
        <taxon>Microlunatus</taxon>
    </lineage>
</organism>
<dbReference type="Pfam" id="PF01261">
    <property type="entry name" value="AP_endonuc_2"/>
    <property type="match status" value="1"/>
</dbReference>
<feature type="active site" description="Proton donor/acceptor" evidence="3">
    <location>
        <position position="243"/>
    </location>
</feature>
<dbReference type="InterPro" id="IPR013022">
    <property type="entry name" value="Xyl_isomerase-like_TIM-brl"/>
</dbReference>
<sequence>MSTPFTLTVCAEMVFTELPLVERVERIHALGFGVEIWDWTVKDLDALAALAADGVRFSSMTGYVQGTLTDRDGADALLRTAAESVPVAKRLGIPRLNLHGTGLGEGGLPVQPVETVTGPMWVAAVHTLRRVAALGEEHDVVFCLENLNTAVDHPGVPFARAEDTLALVEAVGSPHLRMMLDLYHAQIGEGNLVELCRRAGDAIGEIQVADVPGRCEPGTGEISYPAVARALAAMGYDGVVGLEAYAADGDSERALERFREAFTL</sequence>
<dbReference type="PIRSF" id="PIRSF006241">
    <property type="entry name" value="HyI"/>
    <property type="match status" value="1"/>
</dbReference>
<comment type="similarity">
    <text evidence="2">Belongs to the hyi family.</text>
</comment>
<accession>A0A1H2MBM0</accession>
<dbReference type="InterPro" id="IPR036237">
    <property type="entry name" value="Xyl_isomerase-like_sf"/>
</dbReference>
<dbReference type="Proteomes" id="UP000198825">
    <property type="component" value="Chromosome I"/>
</dbReference>
<keyword evidence="6" id="KW-1185">Reference proteome</keyword>
<proteinExistence type="inferred from homology"/>
<name>A0A1H2MBM0_9ACTN</name>
<evidence type="ECO:0000256" key="2">
    <source>
        <dbReference type="PIRNR" id="PIRNR006241"/>
    </source>
</evidence>
<dbReference type="AlphaFoldDB" id="A0A1H2MBM0"/>
<gene>
    <name evidence="5" type="ORF">SAMN04488544_1742</name>
</gene>
<dbReference type="PANTHER" id="PTHR43489">
    <property type="entry name" value="ISOMERASE"/>
    <property type="match status" value="1"/>
</dbReference>
<dbReference type="STRING" id="546874.SAMN04488544_1742"/>
<feature type="active site" description="Proton donor/acceptor" evidence="3">
    <location>
        <position position="145"/>
    </location>
</feature>